<dbReference type="AlphaFoldDB" id="A0A5R9ED12"/>
<proteinExistence type="predicted"/>
<dbReference type="EMBL" id="VAWE01000001">
    <property type="protein sequence ID" value="TLQ46682.1"/>
    <property type="molecule type" value="Genomic_DNA"/>
</dbReference>
<keyword evidence="1" id="KW-0472">Membrane</keyword>
<feature type="transmembrane region" description="Helical" evidence="1">
    <location>
        <begin position="32"/>
        <end position="53"/>
    </location>
</feature>
<sequence>MIPLRPLDLGDVLAGVFASIGRGWKQLYGTAVAVYLAAALLVGGAIAVAYSAVGDRLHEIIDLPRSGEPSWDQVQPLVVAFVCVWVFALVVMLLSTGVVTAAVPAVLQDTVLGRPVVFGAVWRRAWARVPAVLGTVLLTGLIALVPIALLMFGFVAVTVGLLSSLDGDGGAAGGLAALGFLGVLATAPVTVWLWVKFSLAAHVAVFEGQGPIRSMRRSWDLVRGGWWRIFGISLLGYLMAAVVSIVIREAVDVASVFPMAGTAPLDEGEDLATLLVGMSGWLALAMVGQLVAQIVTSTFPQLVTGLLYVDQRIRVENLAPVLASAAGGTGPRPSAPPVAG</sequence>
<gene>
    <name evidence="3" type="ORF">FEF34_30215</name>
</gene>
<feature type="transmembrane region" description="Helical" evidence="1">
    <location>
        <begin position="174"/>
        <end position="195"/>
    </location>
</feature>
<keyword evidence="4" id="KW-1185">Reference proteome</keyword>
<evidence type="ECO:0000313" key="4">
    <source>
        <dbReference type="Proteomes" id="UP000305921"/>
    </source>
</evidence>
<feature type="domain" description="DUF7847" evidence="2">
    <location>
        <begin position="19"/>
        <end position="297"/>
    </location>
</feature>
<evidence type="ECO:0000256" key="1">
    <source>
        <dbReference type="SAM" id="Phobius"/>
    </source>
</evidence>
<feature type="transmembrane region" description="Helical" evidence="1">
    <location>
        <begin position="74"/>
        <end position="95"/>
    </location>
</feature>
<dbReference type="PANTHER" id="PTHR33133">
    <property type="entry name" value="OS08G0107100 PROTEIN-RELATED"/>
    <property type="match status" value="1"/>
</dbReference>
<dbReference type="Proteomes" id="UP000305921">
    <property type="component" value="Unassembled WGS sequence"/>
</dbReference>
<evidence type="ECO:0000313" key="3">
    <source>
        <dbReference type="EMBL" id="TLQ46682.1"/>
    </source>
</evidence>
<name>A0A5R9ED12_9ACTN</name>
<feature type="transmembrane region" description="Helical" evidence="1">
    <location>
        <begin position="129"/>
        <end position="162"/>
    </location>
</feature>
<dbReference type="OrthoDB" id="121140at2"/>
<dbReference type="InterPro" id="IPR057169">
    <property type="entry name" value="DUF7847"/>
</dbReference>
<evidence type="ECO:0000259" key="2">
    <source>
        <dbReference type="Pfam" id="PF25231"/>
    </source>
</evidence>
<organism evidence="3 4">
    <name type="scientific">Streptomyces marianii</name>
    <dbReference type="NCBI Taxonomy" id="1817406"/>
    <lineage>
        <taxon>Bacteria</taxon>
        <taxon>Bacillati</taxon>
        <taxon>Actinomycetota</taxon>
        <taxon>Actinomycetes</taxon>
        <taxon>Kitasatosporales</taxon>
        <taxon>Streptomycetaceae</taxon>
        <taxon>Streptomyces</taxon>
    </lineage>
</organism>
<dbReference type="Pfam" id="PF25231">
    <property type="entry name" value="DUF7847"/>
    <property type="match status" value="1"/>
</dbReference>
<keyword evidence="1" id="KW-0812">Transmembrane</keyword>
<comment type="caution">
    <text evidence="3">The sequence shown here is derived from an EMBL/GenBank/DDBJ whole genome shotgun (WGS) entry which is preliminary data.</text>
</comment>
<dbReference type="PANTHER" id="PTHR33133:SF1">
    <property type="entry name" value="EXPRESSED PROTEIN-RELATED"/>
    <property type="match status" value="1"/>
</dbReference>
<reference evidence="3 4" key="1">
    <citation type="submission" date="2019-05" db="EMBL/GenBank/DDBJ databases">
        <title>Streptomyces marianii sp. nov., a novel marine actinomycete from southern coast of India.</title>
        <authorList>
            <person name="Iniyan A.M."/>
            <person name="Wink J."/>
            <person name="Ramprasad E."/>
            <person name="Ramana C.V."/>
            <person name="Bunk B."/>
            <person name="Sproer C."/>
            <person name="Joseph F.-J.R.S."/>
            <person name="Vincent S.G.P."/>
        </authorList>
    </citation>
    <scope>NUCLEOTIDE SEQUENCE [LARGE SCALE GENOMIC DNA]</scope>
    <source>
        <strain evidence="3 4">ICN19</strain>
    </source>
</reference>
<feature type="transmembrane region" description="Helical" evidence="1">
    <location>
        <begin position="225"/>
        <end position="251"/>
    </location>
</feature>
<protein>
    <submittedName>
        <fullName evidence="3">Oxidoreductase</fullName>
    </submittedName>
</protein>
<keyword evidence="1" id="KW-1133">Transmembrane helix</keyword>
<accession>A0A5R9ED12</accession>